<dbReference type="InterPro" id="IPR001278">
    <property type="entry name" value="Arg-tRNA-ligase"/>
</dbReference>
<protein>
    <recommendedName>
        <fullName evidence="9">Probable arginine--tRNA ligase, mitochondrial</fullName>
        <ecNumber evidence="2">6.1.1.19</ecNumber>
    </recommendedName>
    <alternativeName>
        <fullName evidence="8">Arginyl-tRNA synthetase</fullName>
    </alternativeName>
</protein>
<comment type="function">
    <text evidence="11">Catalyzes the attachment of arginine to tRNA(Arg) in a two-step reaction: arginine is first activated by ATP to form Arg-AMP and then transferred to the acceptor end of tRNA(Arg).</text>
</comment>
<name>A0A0T6B271_9SCAR</name>
<dbReference type="GO" id="GO:0004814">
    <property type="term" value="F:arginine-tRNA ligase activity"/>
    <property type="evidence" value="ECO:0007669"/>
    <property type="project" value="UniProtKB-EC"/>
</dbReference>
<keyword evidence="3 12" id="KW-0436">Ligase</keyword>
<evidence type="ECO:0000256" key="2">
    <source>
        <dbReference type="ARBA" id="ARBA00012837"/>
    </source>
</evidence>
<dbReference type="Pfam" id="PF05746">
    <property type="entry name" value="DALR_1"/>
    <property type="match status" value="1"/>
</dbReference>
<dbReference type="Gene3D" id="1.10.730.10">
    <property type="entry name" value="Isoleucyl-tRNA Synthetase, Domain 1"/>
    <property type="match status" value="1"/>
</dbReference>
<dbReference type="GO" id="GO:0032543">
    <property type="term" value="P:mitochondrial translation"/>
    <property type="evidence" value="ECO:0007669"/>
    <property type="project" value="TreeGrafter"/>
</dbReference>
<evidence type="ECO:0000256" key="9">
    <source>
        <dbReference type="ARBA" id="ARBA00039495"/>
    </source>
</evidence>
<evidence type="ECO:0000256" key="7">
    <source>
        <dbReference type="ARBA" id="ARBA00023146"/>
    </source>
</evidence>
<dbReference type="FunFam" id="1.10.730.10:FF:000006">
    <property type="entry name" value="Arginyl-tRNA synthetase 2, mitochondrial"/>
    <property type="match status" value="1"/>
</dbReference>
<dbReference type="GO" id="GO:0006420">
    <property type="term" value="P:arginyl-tRNA aminoacylation"/>
    <property type="evidence" value="ECO:0007669"/>
    <property type="project" value="InterPro"/>
</dbReference>
<dbReference type="GO" id="GO:0005524">
    <property type="term" value="F:ATP binding"/>
    <property type="evidence" value="ECO:0007669"/>
    <property type="project" value="UniProtKB-KW"/>
</dbReference>
<dbReference type="SUPFAM" id="SSF47323">
    <property type="entry name" value="Anticodon-binding domain of a subclass of class I aminoacyl-tRNA synthetases"/>
    <property type="match status" value="1"/>
</dbReference>
<dbReference type="PRINTS" id="PR01038">
    <property type="entry name" value="TRNASYNTHARG"/>
</dbReference>
<evidence type="ECO:0000256" key="8">
    <source>
        <dbReference type="ARBA" id="ARBA00033033"/>
    </source>
</evidence>
<accession>A0A0T6B271</accession>
<dbReference type="InterPro" id="IPR014729">
    <property type="entry name" value="Rossmann-like_a/b/a_fold"/>
</dbReference>
<keyword evidence="6 12" id="KW-0648">Protein biosynthesis</keyword>
<dbReference type="Gene3D" id="3.40.50.620">
    <property type="entry name" value="HUPs"/>
    <property type="match status" value="1"/>
</dbReference>
<evidence type="ECO:0000259" key="13">
    <source>
        <dbReference type="SMART" id="SM00836"/>
    </source>
</evidence>
<evidence type="ECO:0000313" key="15">
    <source>
        <dbReference type="Proteomes" id="UP000051574"/>
    </source>
</evidence>
<proteinExistence type="inferred from homology"/>
<keyword evidence="7 12" id="KW-0030">Aminoacyl-tRNA synthetase</keyword>
<keyword evidence="15" id="KW-1185">Reference proteome</keyword>
<evidence type="ECO:0000256" key="3">
    <source>
        <dbReference type="ARBA" id="ARBA00022598"/>
    </source>
</evidence>
<comment type="caution">
    <text evidence="14">The sequence shown here is derived from an EMBL/GenBank/DDBJ whole genome shotgun (WGS) entry which is preliminary data.</text>
</comment>
<dbReference type="EMBL" id="LJIG01016189">
    <property type="protein sequence ID" value="KRT81348.1"/>
    <property type="molecule type" value="Genomic_DNA"/>
</dbReference>
<evidence type="ECO:0000256" key="1">
    <source>
        <dbReference type="ARBA" id="ARBA00005594"/>
    </source>
</evidence>
<dbReference type="AlphaFoldDB" id="A0A0T6B271"/>
<organism evidence="14 15">
    <name type="scientific">Oryctes borbonicus</name>
    <dbReference type="NCBI Taxonomy" id="1629725"/>
    <lineage>
        <taxon>Eukaryota</taxon>
        <taxon>Metazoa</taxon>
        <taxon>Ecdysozoa</taxon>
        <taxon>Arthropoda</taxon>
        <taxon>Hexapoda</taxon>
        <taxon>Insecta</taxon>
        <taxon>Pterygota</taxon>
        <taxon>Neoptera</taxon>
        <taxon>Endopterygota</taxon>
        <taxon>Coleoptera</taxon>
        <taxon>Polyphaga</taxon>
        <taxon>Scarabaeiformia</taxon>
        <taxon>Scarabaeidae</taxon>
        <taxon>Dynastinae</taxon>
        <taxon>Oryctes</taxon>
    </lineage>
</organism>
<dbReference type="GO" id="GO:0005739">
    <property type="term" value="C:mitochondrion"/>
    <property type="evidence" value="ECO:0007669"/>
    <property type="project" value="TreeGrafter"/>
</dbReference>
<keyword evidence="5 12" id="KW-0067">ATP-binding</keyword>
<dbReference type="OrthoDB" id="68056at2759"/>
<dbReference type="EC" id="6.1.1.19" evidence="2"/>
<evidence type="ECO:0000256" key="10">
    <source>
        <dbReference type="ARBA" id="ARBA00049339"/>
    </source>
</evidence>
<gene>
    <name evidence="14" type="ORF">AMK59_5094</name>
</gene>
<dbReference type="InterPro" id="IPR009080">
    <property type="entry name" value="tRNAsynth_Ia_anticodon-bd"/>
</dbReference>
<dbReference type="PROSITE" id="PS00178">
    <property type="entry name" value="AA_TRNA_LIGASE_I"/>
    <property type="match status" value="1"/>
</dbReference>
<keyword evidence="4 12" id="KW-0547">Nucleotide-binding</keyword>
<comment type="similarity">
    <text evidence="1 12">Belongs to the class-I aminoacyl-tRNA synthetase family.</text>
</comment>
<dbReference type="SUPFAM" id="SSF52374">
    <property type="entry name" value="Nucleotidylyl transferase"/>
    <property type="match status" value="1"/>
</dbReference>
<dbReference type="InterPro" id="IPR035684">
    <property type="entry name" value="ArgRS_core"/>
</dbReference>
<evidence type="ECO:0000256" key="4">
    <source>
        <dbReference type="ARBA" id="ARBA00022741"/>
    </source>
</evidence>
<dbReference type="Pfam" id="PF00750">
    <property type="entry name" value="tRNA-synt_1d"/>
    <property type="match status" value="1"/>
</dbReference>
<dbReference type="FunFam" id="3.40.50.620:FF:000058">
    <property type="entry name" value="Mitochondrial arginyl-tRNA synthetase"/>
    <property type="match status" value="1"/>
</dbReference>
<dbReference type="PANTHER" id="PTHR11956">
    <property type="entry name" value="ARGINYL-TRNA SYNTHETASE"/>
    <property type="match status" value="1"/>
</dbReference>
<evidence type="ECO:0000256" key="12">
    <source>
        <dbReference type="RuleBase" id="RU363038"/>
    </source>
</evidence>
<comment type="catalytic activity">
    <reaction evidence="10">
        <text>tRNA(Arg) + L-arginine + ATP = L-arginyl-tRNA(Arg) + AMP + diphosphate</text>
        <dbReference type="Rhea" id="RHEA:20301"/>
        <dbReference type="Rhea" id="RHEA-COMP:9658"/>
        <dbReference type="Rhea" id="RHEA-COMP:9673"/>
        <dbReference type="ChEBI" id="CHEBI:30616"/>
        <dbReference type="ChEBI" id="CHEBI:32682"/>
        <dbReference type="ChEBI" id="CHEBI:33019"/>
        <dbReference type="ChEBI" id="CHEBI:78442"/>
        <dbReference type="ChEBI" id="CHEBI:78513"/>
        <dbReference type="ChEBI" id="CHEBI:456215"/>
        <dbReference type="EC" id="6.1.1.19"/>
    </reaction>
</comment>
<dbReference type="SMART" id="SM00836">
    <property type="entry name" value="DALR_1"/>
    <property type="match status" value="1"/>
</dbReference>
<dbReference type="Proteomes" id="UP000051574">
    <property type="component" value="Unassembled WGS sequence"/>
</dbReference>
<dbReference type="PANTHER" id="PTHR11956:SF11">
    <property type="entry name" value="ARGININE--TRNA LIGASE, MITOCHONDRIAL-RELATED"/>
    <property type="match status" value="1"/>
</dbReference>
<dbReference type="InterPro" id="IPR008909">
    <property type="entry name" value="DALR_anticod-bd"/>
</dbReference>
<dbReference type="NCBIfam" id="TIGR00456">
    <property type="entry name" value="argS"/>
    <property type="match status" value="1"/>
</dbReference>
<feature type="domain" description="DALR anticodon binding" evidence="13">
    <location>
        <begin position="447"/>
        <end position="562"/>
    </location>
</feature>
<evidence type="ECO:0000256" key="11">
    <source>
        <dbReference type="ARBA" id="ARBA00049595"/>
    </source>
</evidence>
<evidence type="ECO:0000256" key="5">
    <source>
        <dbReference type="ARBA" id="ARBA00022840"/>
    </source>
</evidence>
<sequence>MTAKLKLYLGRKILDSLKKKTTITAVDLKPLFEVSGAKQNIQMCISLTKLENYFGISNVSEILKIEPDDIIKSIQTMQDRANRKICFDIDRSIFLKEVVENGKLPSLNEKQKKIVVEYSSPNIAKPFHVGHLRSTIIGNFIANLHAHINNTVTRLNYLGDWGTQFGLIKVGVEELKYSNEDIKQKPLQLLYESYVHANKLAASDNSITERARLEFAKLESGSPKDIEHWKTYINYTISELQFMYNRLGVQFDEYNYESMYNAKHISDVLTKLEKMKILRSTHDGKQVARVSDRDITVVKSDGTTLYLTRDIAAAIDRFKKYEFDKMYYVVENGQNDHFNSLKGILHQMDIPWADRIKHIKFGRIHGMSTRKGKVVFLKDILDETRDLMVQRQLASPTTKVPINNTDTSDILGISCVIINDLKQRRQKDYNFSWDRALQVQGDSGIKLQYTHCRLCSLEKNSGAVAATGCIPDLLPENVVTDLVKELGRFHDVICQAEEQLEACILVTYLFHLCNHINKALKLLQVKSQEAELASQRLLLFNTSRSILKQGMSILGLKPLNEM</sequence>
<evidence type="ECO:0000313" key="14">
    <source>
        <dbReference type="EMBL" id="KRT81348.1"/>
    </source>
</evidence>
<evidence type="ECO:0000256" key="6">
    <source>
        <dbReference type="ARBA" id="ARBA00022917"/>
    </source>
</evidence>
<dbReference type="InterPro" id="IPR001412">
    <property type="entry name" value="aa-tRNA-synth_I_CS"/>
</dbReference>
<reference evidence="14 15" key="1">
    <citation type="submission" date="2015-09" db="EMBL/GenBank/DDBJ databases">
        <title>Draft genome of the scarab beetle Oryctes borbonicus.</title>
        <authorList>
            <person name="Meyer J.M."/>
            <person name="Markov G.V."/>
            <person name="Baskaran P."/>
            <person name="Herrmann M."/>
            <person name="Sommer R.J."/>
            <person name="Roedelsperger C."/>
        </authorList>
    </citation>
    <scope>NUCLEOTIDE SEQUENCE [LARGE SCALE GENOMIC DNA]</scope>
    <source>
        <strain evidence="14">OB123</strain>
        <tissue evidence="14">Whole animal</tissue>
    </source>
</reference>